<evidence type="ECO:0000313" key="1">
    <source>
        <dbReference type="EMBL" id="QJA55596.1"/>
    </source>
</evidence>
<dbReference type="EMBL" id="MT141168">
    <property type="protein sequence ID" value="QJA55596.1"/>
    <property type="molecule type" value="Genomic_DNA"/>
</dbReference>
<reference evidence="2" key="1">
    <citation type="submission" date="2020-03" db="EMBL/GenBank/DDBJ databases">
        <title>The deep terrestrial virosphere.</title>
        <authorList>
            <person name="Holmfeldt K."/>
            <person name="Nilsson E."/>
            <person name="Simone D."/>
            <person name="Lopez-Fernandez M."/>
            <person name="Wu X."/>
            <person name="de Brujin I."/>
            <person name="Lundin D."/>
            <person name="Andersson A."/>
            <person name="Bertilsson S."/>
            <person name="Dopson M."/>
        </authorList>
    </citation>
    <scope>NUCLEOTIDE SEQUENCE</scope>
    <source>
        <strain evidence="2">MM415A00947</strain>
        <strain evidence="1">MM415B02028</strain>
    </source>
</reference>
<name>A0A6M3KBY5_9ZZZZ</name>
<proteinExistence type="predicted"/>
<sequence>MKPRKLDNLPKRKVTVDDLLEVDEVNSVLKDIVDEKYDIDELIVIYSKKRCEGFTYITNGMHHSRIVYMFEAVKQTLFRGDE</sequence>
<dbReference type="EMBL" id="MT142365">
    <property type="protein sequence ID" value="QJA79068.1"/>
    <property type="molecule type" value="Genomic_DNA"/>
</dbReference>
<accession>A0A6M3KBY5</accession>
<dbReference type="AlphaFoldDB" id="A0A6M3KBY5"/>
<organism evidence="2">
    <name type="scientific">viral metagenome</name>
    <dbReference type="NCBI Taxonomy" id="1070528"/>
    <lineage>
        <taxon>unclassified sequences</taxon>
        <taxon>metagenomes</taxon>
        <taxon>organismal metagenomes</taxon>
    </lineage>
</organism>
<evidence type="ECO:0000313" key="2">
    <source>
        <dbReference type="EMBL" id="QJA79068.1"/>
    </source>
</evidence>
<protein>
    <submittedName>
        <fullName evidence="2">Uncharacterized protein</fullName>
    </submittedName>
</protein>
<gene>
    <name evidence="2" type="ORF">MM415A00947_0023</name>
    <name evidence="1" type="ORF">MM415B02028_0006</name>
</gene>